<comment type="caution">
    <text evidence="13">The sequence shown here is derived from an EMBL/GenBank/DDBJ whole genome shotgun (WGS) entry which is preliminary data.</text>
</comment>
<dbReference type="PROSITE" id="PS50290">
    <property type="entry name" value="PI3_4_KINASE_3"/>
    <property type="match status" value="1"/>
</dbReference>
<dbReference type="SUPFAM" id="SSF48371">
    <property type="entry name" value="ARM repeat"/>
    <property type="match status" value="1"/>
</dbReference>
<dbReference type="SMART" id="SM00142">
    <property type="entry name" value="PI3K_C2"/>
    <property type="match status" value="1"/>
</dbReference>
<evidence type="ECO:0000259" key="12">
    <source>
        <dbReference type="PROSITE" id="PS51547"/>
    </source>
</evidence>
<evidence type="ECO:0000256" key="7">
    <source>
        <dbReference type="ARBA" id="ARBA00022840"/>
    </source>
</evidence>
<dbReference type="SMART" id="SM00145">
    <property type="entry name" value="PI3Ka"/>
    <property type="match status" value="1"/>
</dbReference>
<dbReference type="EC" id="2.7.1.153" evidence="3"/>
<dbReference type="Gene3D" id="2.60.40.150">
    <property type="entry name" value="C2 domain"/>
    <property type="match status" value="1"/>
</dbReference>
<dbReference type="InterPro" id="IPR036940">
    <property type="entry name" value="PI3/4_kinase_cat_sf"/>
</dbReference>
<feature type="domain" description="C2 PI3K-type" evidence="12">
    <location>
        <begin position="327"/>
        <end position="499"/>
    </location>
</feature>
<evidence type="ECO:0000256" key="4">
    <source>
        <dbReference type="ARBA" id="ARBA00022679"/>
    </source>
</evidence>
<evidence type="ECO:0000256" key="6">
    <source>
        <dbReference type="ARBA" id="ARBA00022777"/>
    </source>
</evidence>
<dbReference type="InterPro" id="IPR002420">
    <property type="entry name" value="PI3K-type_C2_dom"/>
</dbReference>
<sequence length="1067" mass="123079">MYGYDEEESIYDEWGYHSSLNVSVDFLLPTGIYIPMDIPRNSTMHDVKQLLWKEAILYPLFSKLVSPESYTFVYITNYGLQEEIVDETKHLSEFDLMHELPVLRLIQTQGNIEEKRIVQEIHQLAGIKNDNDLNIDSECINFRKEMRELAVDVSKERDNLHWKDLLEREYPPTIVPHLNENTHYLREFGLIQLRYENVETSFTIKVNPKWIATMLTKEALYTWLSKTKIRLPSNNPDDYVLEGQAKEYIVGDYPIFNFNCLRDALVSKREALSVAAKAPPSLTLIHVATIRKILPESSMGILQMQQASIAPPVPGKRRGQTWSLWQIDTHFCVKVLRAGNVTGVQGDKKLIVHIGVFHGLETLCATAYTKEPTKEGAVGNEYIWNEDCYFDINTCNLPPSAKLCMAICAIKGRTGGTKKEKKDNNIKALLATATPLAWINMPLFDYRQCLKSGILRLNCWKWNQGETLDSNNLKPRGVVTMNPDSDEAPFLEIQMVDYNASVVYPPHEKVLEEAAHQASAQANDVFPHPAKSHLLQLSEIMKKDRFDDLFDNEKHLLWHLRLDCRELYPEALSKVLLAAKWNSYKTVALIQAMLQSWPPLPSERAMELLDFQFADQRVRDFAVQSFESLRNDELQQYLMQLVQVLKFDTFLNSSLVQFILQRAWQNRRIGHFLFWHLKAEINTEPNVRLSLILEAYLYGNIHHMKELHKQHEALNKMKTLNERVKDSKFSQKDLKTRAKKALTDTASQDSFAEALTNVECPLHPHLYLEKLDVERCKIMNSKMRPLWLEFQNSNVPGKKISVIYKNGDDLRQDMLTLQIIKIMDSLWKSEGLDLKMIPYGCLATGAASGMIEVVTHSNTIANIQKSKGAKMSSAFRHQTLFEWIGEKNQNKADLEQAIENFTYSCAGYCVATYVLGVGDRHSDNIMVTEKGQLFHIDFGHILGNFKSKYGIKRERVPFVLAHDFVHVINKGKTNEKKEFAVFRQLCERAFIIIRKKGYLFITLFALMLHSGLPELTSLEHLEYLRETLALHLTEEKALQQFRNQFKKALTVAWSTSVNWFFHNVHRD</sequence>
<dbReference type="Pfam" id="PF00792">
    <property type="entry name" value="PI3K_C2"/>
    <property type="match status" value="1"/>
</dbReference>
<keyword evidence="14" id="KW-1185">Reference proteome</keyword>
<dbReference type="PROSITE" id="PS51547">
    <property type="entry name" value="C2_PI3K"/>
    <property type="match status" value="1"/>
</dbReference>
<dbReference type="Gene3D" id="3.30.1010.10">
    <property type="entry name" value="Phosphatidylinositol 3-kinase Catalytic Subunit, Chain A, domain 4"/>
    <property type="match status" value="1"/>
</dbReference>
<dbReference type="Pfam" id="PF00454">
    <property type="entry name" value="PI3_PI4_kinase"/>
    <property type="match status" value="1"/>
</dbReference>
<dbReference type="InterPro" id="IPR000403">
    <property type="entry name" value="PI3/4_kinase_cat_dom"/>
</dbReference>
<dbReference type="Pfam" id="PF00613">
    <property type="entry name" value="PI3Ka"/>
    <property type="match status" value="1"/>
</dbReference>
<evidence type="ECO:0000259" key="9">
    <source>
        <dbReference type="PROSITE" id="PS50290"/>
    </source>
</evidence>
<dbReference type="Gene3D" id="1.25.40.70">
    <property type="entry name" value="Phosphatidylinositol 3-kinase, accessory domain (PIK)"/>
    <property type="match status" value="1"/>
</dbReference>
<comment type="catalytic activity">
    <reaction evidence="8">
        <text>a 1,2-diacyl-sn-glycero-3-phospho-(1D-myo-inositol-4,5-bisphosphate) + ATP = a 1,2-diacyl-sn-glycero-3-phospho-(1D-myo-inositol-3,4,5-trisphosphate) + ADP + H(+)</text>
        <dbReference type="Rhea" id="RHEA:21292"/>
        <dbReference type="ChEBI" id="CHEBI:15378"/>
        <dbReference type="ChEBI" id="CHEBI:30616"/>
        <dbReference type="ChEBI" id="CHEBI:57836"/>
        <dbReference type="ChEBI" id="CHEBI:58456"/>
        <dbReference type="ChEBI" id="CHEBI:456216"/>
        <dbReference type="EC" id="2.7.1.153"/>
    </reaction>
    <physiologicalReaction direction="left-to-right" evidence="8">
        <dbReference type="Rhea" id="RHEA:21293"/>
    </physiologicalReaction>
</comment>
<dbReference type="InterPro" id="IPR042236">
    <property type="entry name" value="PI3K_accessory_sf"/>
</dbReference>
<dbReference type="InterPro" id="IPR001263">
    <property type="entry name" value="PI3K_accessory_dom"/>
</dbReference>
<reference evidence="13 14" key="1">
    <citation type="submission" date="2024-02" db="EMBL/GenBank/DDBJ databases">
        <authorList>
            <person name="Daric V."/>
            <person name="Darras S."/>
        </authorList>
    </citation>
    <scope>NUCLEOTIDE SEQUENCE [LARGE SCALE GENOMIC DNA]</scope>
</reference>
<dbReference type="Gene3D" id="1.10.1070.11">
    <property type="entry name" value="Phosphatidylinositol 3-/4-kinase, catalytic domain"/>
    <property type="match status" value="1"/>
</dbReference>
<evidence type="ECO:0000259" key="11">
    <source>
        <dbReference type="PROSITE" id="PS51545"/>
    </source>
</evidence>
<dbReference type="SUPFAM" id="SSF49562">
    <property type="entry name" value="C2 domain (Calcium/lipid-binding domain, CaLB)"/>
    <property type="match status" value="1"/>
</dbReference>
<name>A0ABP0G5M8_CLALP</name>
<dbReference type="PROSITE" id="PS51545">
    <property type="entry name" value="PIK_HELICAL"/>
    <property type="match status" value="1"/>
</dbReference>
<dbReference type="EMBL" id="CAWYQH010000103">
    <property type="protein sequence ID" value="CAK8687144.1"/>
    <property type="molecule type" value="Genomic_DNA"/>
</dbReference>
<dbReference type="InterPro" id="IPR035892">
    <property type="entry name" value="C2_domain_sf"/>
</dbReference>
<evidence type="ECO:0000256" key="2">
    <source>
        <dbReference type="ARBA" id="ARBA00006209"/>
    </source>
</evidence>
<evidence type="ECO:0000256" key="3">
    <source>
        <dbReference type="ARBA" id="ARBA00012010"/>
    </source>
</evidence>
<accession>A0ABP0G5M8</accession>
<proteinExistence type="inferred from homology"/>
<dbReference type="CDD" id="cd05165">
    <property type="entry name" value="PI3Kc_I"/>
    <property type="match status" value="1"/>
</dbReference>
<feature type="domain" description="PI3K-ABD" evidence="10">
    <location>
        <begin position="18"/>
        <end position="109"/>
    </location>
</feature>
<dbReference type="PANTHER" id="PTHR10048">
    <property type="entry name" value="PHOSPHATIDYLINOSITOL KINASE"/>
    <property type="match status" value="1"/>
</dbReference>
<dbReference type="InterPro" id="IPR016024">
    <property type="entry name" value="ARM-type_fold"/>
</dbReference>
<dbReference type="PANTHER" id="PTHR10048:SF118">
    <property type="entry name" value="PI-3 KINASE"/>
    <property type="match status" value="1"/>
</dbReference>
<evidence type="ECO:0000256" key="1">
    <source>
        <dbReference type="ARBA" id="ARBA00004805"/>
    </source>
</evidence>
<keyword evidence="6" id="KW-0418">Kinase</keyword>
<dbReference type="InterPro" id="IPR029071">
    <property type="entry name" value="Ubiquitin-like_domsf"/>
</dbReference>
<dbReference type="Gene3D" id="3.10.20.770">
    <property type="match status" value="1"/>
</dbReference>
<dbReference type="SMART" id="SM00146">
    <property type="entry name" value="PI3Kc"/>
    <property type="match status" value="1"/>
</dbReference>
<dbReference type="InterPro" id="IPR018936">
    <property type="entry name" value="PI3/4_kinase_CS"/>
</dbReference>
<dbReference type="SUPFAM" id="SSF56112">
    <property type="entry name" value="Protein kinase-like (PK-like)"/>
    <property type="match status" value="1"/>
</dbReference>
<evidence type="ECO:0000256" key="8">
    <source>
        <dbReference type="ARBA" id="ARBA00023981"/>
    </source>
</evidence>
<keyword evidence="7" id="KW-0067">ATP-binding</keyword>
<gene>
    <name evidence="13" type="ORF">CVLEPA_LOCUS19220</name>
</gene>
<feature type="domain" description="PIK helical" evidence="11">
    <location>
        <begin position="523"/>
        <end position="699"/>
    </location>
</feature>
<dbReference type="Proteomes" id="UP001642483">
    <property type="component" value="Unassembled WGS sequence"/>
</dbReference>
<comment type="similarity">
    <text evidence="2">Belongs to the PI3/PI4-kinase family. Type III PI4K subfamily.</text>
</comment>
<dbReference type="Pfam" id="PF00794">
    <property type="entry name" value="PI3K_rbd"/>
    <property type="match status" value="1"/>
</dbReference>
<dbReference type="InterPro" id="IPR015433">
    <property type="entry name" value="PI3/4_kinase"/>
</dbReference>
<dbReference type="SMART" id="SM00143">
    <property type="entry name" value="PI3K_p85B"/>
    <property type="match status" value="1"/>
</dbReference>
<comment type="pathway">
    <text evidence="1">Phospholipid metabolism; phosphatidylinositol phosphate biosynthesis.</text>
</comment>
<evidence type="ECO:0000259" key="10">
    <source>
        <dbReference type="PROSITE" id="PS51544"/>
    </source>
</evidence>
<keyword evidence="4" id="KW-0808">Transferase</keyword>
<evidence type="ECO:0000313" key="14">
    <source>
        <dbReference type="Proteomes" id="UP001642483"/>
    </source>
</evidence>
<dbReference type="InterPro" id="IPR003113">
    <property type="entry name" value="PI3K_ABD"/>
</dbReference>
<evidence type="ECO:0000313" key="13">
    <source>
        <dbReference type="EMBL" id="CAK8687144.1"/>
    </source>
</evidence>
<feature type="domain" description="PI3K/PI4K catalytic" evidence="9">
    <location>
        <begin position="772"/>
        <end position="1053"/>
    </location>
</feature>
<dbReference type="InterPro" id="IPR000341">
    <property type="entry name" value="PI3K_Ras-bd_dom"/>
</dbReference>
<protein>
    <recommendedName>
        <fullName evidence="3">phosphatidylinositol-4,5-bisphosphate 3-kinase</fullName>
        <ecNumber evidence="3">2.7.1.153</ecNumber>
    </recommendedName>
</protein>
<dbReference type="PROSITE" id="PS00916">
    <property type="entry name" value="PI3_4_KINASE_2"/>
    <property type="match status" value="1"/>
</dbReference>
<dbReference type="Pfam" id="PF02192">
    <property type="entry name" value="PI3K_p85B"/>
    <property type="match status" value="1"/>
</dbReference>
<dbReference type="SUPFAM" id="SSF54236">
    <property type="entry name" value="Ubiquitin-like"/>
    <property type="match status" value="1"/>
</dbReference>
<keyword evidence="5" id="KW-0547">Nucleotide-binding</keyword>
<dbReference type="InterPro" id="IPR011009">
    <property type="entry name" value="Kinase-like_dom_sf"/>
</dbReference>
<evidence type="ECO:0000256" key="5">
    <source>
        <dbReference type="ARBA" id="ARBA00022741"/>
    </source>
</evidence>
<dbReference type="PROSITE" id="PS51544">
    <property type="entry name" value="PI3K_ABD"/>
    <property type="match status" value="1"/>
</dbReference>
<organism evidence="13 14">
    <name type="scientific">Clavelina lepadiformis</name>
    <name type="common">Light-bulb sea squirt</name>
    <name type="synonym">Ascidia lepadiformis</name>
    <dbReference type="NCBI Taxonomy" id="159417"/>
    <lineage>
        <taxon>Eukaryota</taxon>
        <taxon>Metazoa</taxon>
        <taxon>Chordata</taxon>
        <taxon>Tunicata</taxon>
        <taxon>Ascidiacea</taxon>
        <taxon>Aplousobranchia</taxon>
        <taxon>Clavelinidae</taxon>
        <taxon>Clavelina</taxon>
    </lineage>
</organism>